<sequence>MSPDPTTLLAYSTVLFLIFGLYFTAAELAHGKTRKAFWYSSPFLAASVSGFFFTSPFLIPGLWGLRIGAVFMTLAYGLGWQAIRTMLGRRTCLKAVLIVCLVSLAISASAASSGTRHIVSSIVRMLFITGFHFQAARDLLCSTEKQTSAERLLCRIIAFYTLVYGALTLSTPFLPEPLGSQPSTVWAIILYNFLVIIEGIVIALAMIAIPRERLAAEHHLLTLQDPLTHAGNRRAVDLWMEQNAGSSHTCVLFLMDIDHFKAINDHHGHTAGDQVIIAAVRASQKVLPQEAKFFRIGGEEFAALFPFTSISHALELAHRLKKTFTQDVKNIGERGIEATLSIGADIRYSSKTLWSDVWQKADAALYAAKGTGRDAVVLRANDTITSPPFAVETKKASPHGG</sequence>
<gene>
    <name evidence="5" type="ORF">HKD32_01425</name>
</gene>
<protein>
    <recommendedName>
        <fullName evidence="1">diguanylate cyclase</fullName>
        <ecNumber evidence="1">2.7.7.65</ecNumber>
    </recommendedName>
</protein>
<keyword evidence="3" id="KW-0472">Membrane</keyword>
<dbReference type="NCBIfam" id="TIGR00254">
    <property type="entry name" value="GGDEF"/>
    <property type="match status" value="1"/>
</dbReference>
<dbReference type="GO" id="GO:0043709">
    <property type="term" value="P:cell adhesion involved in single-species biofilm formation"/>
    <property type="evidence" value="ECO:0007669"/>
    <property type="project" value="TreeGrafter"/>
</dbReference>
<feature type="transmembrane region" description="Helical" evidence="3">
    <location>
        <begin position="37"/>
        <end position="59"/>
    </location>
</feature>
<reference evidence="5" key="2">
    <citation type="submission" date="2020-11" db="EMBL/GenBank/DDBJ databases">
        <title>Description of novel Gluconobacter species.</title>
        <authorList>
            <person name="Cleenwerck I."/>
            <person name="Cnockaert M."/>
            <person name="Borremans W."/>
            <person name="Wieme A.D."/>
            <person name="De Vuyst L."/>
            <person name="Vandamme P."/>
        </authorList>
    </citation>
    <scope>NUCLEOTIDE SEQUENCE</scope>
    <source>
        <strain evidence="5">R71697</strain>
    </source>
</reference>
<keyword evidence="3" id="KW-1133">Transmembrane helix</keyword>
<dbReference type="InterPro" id="IPR050469">
    <property type="entry name" value="Diguanylate_Cyclase"/>
</dbReference>
<dbReference type="InterPro" id="IPR043128">
    <property type="entry name" value="Rev_trsase/Diguanyl_cyclase"/>
</dbReference>
<dbReference type="EMBL" id="JABCQN010000001">
    <property type="protein sequence ID" value="MBF0869519.1"/>
    <property type="molecule type" value="Genomic_DNA"/>
</dbReference>
<comment type="caution">
    <text evidence="5">The sequence shown here is derived from an EMBL/GenBank/DDBJ whole genome shotgun (WGS) entry which is preliminary data.</text>
</comment>
<dbReference type="SUPFAM" id="SSF55073">
    <property type="entry name" value="Nucleotide cyclase"/>
    <property type="match status" value="1"/>
</dbReference>
<proteinExistence type="predicted"/>
<dbReference type="GO" id="GO:0005886">
    <property type="term" value="C:plasma membrane"/>
    <property type="evidence" value="ECO:0007669"/>
    <property type="project" value="TreeGrafter"/>
</dbReference>
<dbReference type="Pfam" id="PF00990">
    <property type="entry name" value="GGDEF"/>
    <property type="match status" value="1"/>
</dbReference>
<feature type="domain" description="GGDEF" evidence="4">
    <location>
        <begin position="248"/>
        <end position="381"/>
    </location>
</feature>
<accession>A0A9Q2IRR4</accession>
<feature type="transmembrane region" description="Helical" evidence="3">
    <location>
        <begin position="65"/>
        <end position="83"/>
    </location>
</feature>
<dbReference type="Gene3D" id="3.30.70.270">
    <property type="match status" value="1"/>
</dbReference>
<evidence type="ECO:0000256" key="1">
    <source>
        <dbReference type="ARBA" id="ARBA00012528"/>
    </source>
</evidence>
<feature type="transmembrane region" description="Helical" evidence="3">
    <location>
        <begin position="185"/>
        <end position="209"/>
    </location>
</feature>
<dbReference type="PANTHER" id="PTHR45138:SF9">
    <property type="entry name" value="DIGUANYLATE CYCLASE DGCM-RELATED"/>
    <property type="match status" value="1"/>
</dbReference>
<dbReference type="CDD" id="cd01949">
    <property type="entry name" value="GGDEF"/>
    <property type="match status" value="1"/>
</dbReference>
<evidence type="ECO:0000256" key="3">
    <source>
        <dbReference type="SAM" id="Phobius"/>
    </source>
</evidence>
<dbReference type="AlphaFoldDB" id="A0A9Q2IRR4"/>
<name>A0A9Q2IRR4_GLUJA</name>
<dbReference type="GO" id="GO:1902201">
    <property type="term" value="P:negative regulation of bacterial-type flagellum-dependent cell motility"/>
    <property type="evidence" value="ECO:0007669"/>
    <property type="project" value="TreeGrafter"/>
</dbReference>
<reference evidence="5" key="1">
    <citation type="submission" date="2020-04" db="EMBL/GenBank/DDBJ databases">
        <authorList>
            <person name="Sombolestani A."/>
        </authorList>
    </citation>
    <scope>NUCLEOTIDE SEQUENCE</scope>
    <source>
        <strain evidence="5">R71697</strain>
    </source>
</reference>
<feature type="transmembrane region" description="Helical" evidence="3">
    <location>
        <begin position="6"/>
        <end position="25"/>
    </location>
</feature>
<evidence type="ECO:0000259" key="4">
    <source>
        <dbReference type="PROSITE" id="PS50887"/>
    </source>
</evidence>
<dbReference type="PROSITE" id="PS50887">
    <property type="entry name" value="GGDEF"/>
    <property type="match status" value="1"/>
</dbReference>
<keyword evidence="3" id="KW-0812">Transmembrane</keyword>
<evidence type="ECO:0000313" key="6">
    <source>
        <dbReference type="Proteomes" id="UP000661006"/>
    </source>
</evidence>
<dbReference type="PANTHER" id="PTHR45138">
    <property type="entry name" value="REGULATORY COMPONENTS OF SENSORY TRANSDUCTION SYSTEM"/>
    <property type="match status" value="1"/>
</dbReference>
<dbReference type="GeneID" id="81473338"/>
<evidence type="ECO:0000256" key="2">
    <source>
        <dbReference type="ARBA" id="ARBA00034247"/>
    </source>
</evidence>
<dbReference type="Proteomes" id="UP000661006">
    <property type="component" value="Unassembled WGS sequence"/>
</dbReference>
<dbReference type="InterPro" id="IPR029787">
    <property type="entry name" value="Nucleotide_cyclase"/>
</dbReference>
<dbReference type="GO" id="GO:0052621">
    <property type="term" value="F:diguanylate cyclase activity"/>
    <property type="evidence" value="ECO:0007669"/>
    <property type="project" value="UniProtKB-EC"/>
</dbReference>
<organism evidence="5 6">
    <name type="scientific">Gluconobacter japonicus</name>
    <dbReference type="NCBI Taxonomy" id="376620"/>
    <lineage>
        <taxon>Bacteria</taxon>
        <taxon>Pseudomonadati</taxon>
        <taxon>Pseudomonadota</taxon>
        <taxon>Alphaproteobacteria</taxon>
        <taxon>Acetobacterales</taxon>
        <taxon>Acetobacteraceae</taxon>
        <taxon>Gluconobacter</taxon>
    </lineage>
</organism>
<evidence type="ECO:0000313" key="5">
    <source>
        <dbReference type="EMBL" id="MBF0869519.1"/>
    </source>
</evidence>
<dbReference type="InterPro" id="IPR000160">
    <property type="entry name" value="GGDEF_dom"/>
</dbReference>
<dbReference type="RefSeq" id="WP_194257377.1">
    <property type="nucleotide sequence ID" value="NZ_JABCQN010000001.1"/>
</dbReference>
<comment type="catalytic activity">
    <reaction evidence="2">
        <text>2 GTP = 3',3'-c-di-GMP + 2 diphosphate</text>
        <dbReference type="Rhea" id="RHEA:24898"/>
        <dbReference type="ChEBI" id="CHEBI:33019"/>
        <dbReference type="ChEBI" id="CHEBI:37565"/>
        <dbReference type="ChEBI" id="CHEBI:58805"/>
        <dbReference type="EC" id="2.7.7.65"/>
    </reaction>
</comment>
<feature type="transmembrane region" description="Helical" evidence="3">
    <location>
        <begin position="152"/>
        <end position="173"/>
    </location>
</feature>
<dbReference type="EC" id="2.7.7.65" evidence="1"/>
<dbReference type="SMART" id="SM00267">
    <property type="entry name" value="GGDEF"/>
    <property type="match status" value="1"/>
</dbReference>